<dbReference type="InterPro" id="IPR044839">
    <property type="entry name" value="NDR1-like"/>
</dbReference>
<reference evidence="7" key="1">
    <citation type="submission" date="2015-10" db="EMBL/GenBank/DDBJ databases">
        <authorList>
            <person name="Martinez-Garcia P.J."/>
            <person name="Crepeau M.W."/>
            <person name="Puiu D."/>
            <person name="Gonzalez-Ibeas D."/>
            <person name="Whalen J."/>
            <person name="Stevens K."/>
            <person name="Paul R."/>
            <person name="Butterfield T."/>
            <person name="Britton M."/>
            <person name="Reagan R."/>
            <person name="Chakraborty S."/>
            <person name="Walawage S.L."/>
            <person name="Vasquez-Gross H.A."/>
            <person name="Cardeno C."/>
            <person name="Famula R."/>
            <person name="Pratt K."/>
            <person name="Kuruganti S."/>
            <person name="Aradhya M.K."/>
            <person name="Leslie C.A."/>
            <person name="Dandekar A.M."/>
            <person name="Salzberg S.L."/>
            <person name="Wegrzyn J.L."/>
            <person name="Langley C.H."/>
            <person name="Neale D.B."/>
        </authorList>
    </citation>
    <scope>NUCLEOTIDE SEQUENCE</scope>
    <source>
        <tissue evidence="7">Leaves</tissue>
    </source>
</reference>
<dbReference type="Proteomes" id="UP000619265">
    <property type="component" value="Unassembled WGS sequence"/>
</dbReference>
<comment type="subcellular location">
    <subcellularLocation>
        <location evidence="1">Membrane</location>
        <topology evidence="1">Single-pass membrane protein</topology>
    </subcellularLocation>
</comment>
<dbReference type="PANTHER" id="PTHR31234:SF55">
    <property type="entry name" value="LATE EMBRYOGENESIS ABUNDANT (LEA) HYDROXYPROLINE-RICH GLYCOPROTEIN FAMILY"/>
    <property type="match status" value="1"/>
</dbReference>
<feature type="domain" description="Late embryogenesis abundant protein LEA-2 subgroup" evidence="6">
    <location>
        <begin position="151"/>
        <end position="239"/>
    </location>
</feature>
<keyword evidence="4 5" id="KW-0472">Membrane</keyword>
<dbReference type="Gramene" id="Jr05_12000_p1">
    <property type="protein sequence ID" value="cds.Jr05_12000_p1"/>
    <property type="gene ID" value="Jr05_12000"/>
</dbReference>
<evidence type="ECO:0000256" key="3">
    <source>
        <dbReference type="ARBA" id="ARBA00022989"/>
    </source>
</evidence>
<evidence type="ECO:0000256" key="2">
    <source>
        <dbReference type="ARBA" id="ARBA00022692"/>
    </source>
</evidence>
<organism evidence="7 8">
    <name type="scientific">Juglans regia</name>
    <name type="common">English walnut</name>
    <dbReference type="NCBI Taxonomy" id="51240"/>
    <lineage>
        <taxon>Eukaryota</taxon>
        <taxon>Viridiplantae</taxon>
        <taxon>Streptophyta</taxon>
        <taxon>Embryophyta</taxon>
        <taxon>Tracheophyta</taxon>
        <taxon>Spermatophyta</taxon>
        <taxon>Magnoliopsida</taxon>
        <taxon>eudicotyledons</taxon>
        <taxon>Gunneridae</taxon>
        <taxon>Pentapetalae</taxon>
        <taxon>rosids</taxon>
        <taxon>fabids</taxon>
        <taxon>Fagales</taxon>
        <taxon>Juglandaceae</taxon>
        <taxon>Juglans</taxon>
    </lineage>
</organism>
<keyword evidence="2 5" id="KW-0812">Transmembrane</keyword>
<comment type="caution">
    <text evidence="7">The sequence shown here is derived from an EMBL/GenBank/DDBJ whole genome shotgun (WGS) entry which is preliminary data.</text>
</comment>
<evidence type="ECO:0000313" key="8">
    <source>
        <dbReference type="Proteomes" id="UP000619265"/>
    </source>
</evidence>
<name>A0A833XSG9_JUGRE</name>
<gene>
    <name evidence="7" type="ORF">F2P56_011395</name>
</gene>
<evidence type="ECO:0000313" key="7">
    <source>
        <dbReference type="EMBL" id="KAF5470909.1"/>
    </source>
</evidence>
<proteinExistence type="predicted"/>
<sequence length="280" mass="30931">KLLLTIFKVRKKKLPSYQNLTEVSHSHSILLGAMQGDPSRPVTGYPAPNGFPPPQPGVAYPYHAPPPPQQSHPYYNPQPYPYPSSSSTIFVRRFLTSMIVVFFLIGVSILILWLVLRPRIPDFRVDSLSVSNFSSGSNYSSSITGLWNVRFSVYNPNKKMSISYEEVRSSLLYKSEPISQTLIAPFKQGKRNQTVLDAAFSATATYVDRWVVNDISGDRARGSVSFSVIVGARVQFRTGGWRARNRLLRVLCEDLPVGISSNSSGSGTLVGGAKDCRVGL</sequence>
<evidence type="ECO:0000256" key="5">
    <source>
        <dbReference type="SAM" id="Phobius"/>
    </source>
</evidence>
<protein>
    <recommendedName>
        <fullName evidence="6">Late embryogenesis abundant protein LEA-2 subgroup domain-containing protein</fullName>
    </recommendedName>
</protein>
<evidence type="ECO:0000256" key="1">
    <source>
        <dbReference type="ARBA" id="ARBA00004167"/>
    </source>
</evidence>
<dbReference type="PANTHER" id="PTHR31234">
    <property type="entry name" value="LATE EMBRYOGENESIS ABUNDANT (LEA) HYDROXYPROLINE-RICH GLYCOPROTEIN FAMILY"/>
    <property type="match status" value="1"/>
</dbReference>
<dbReference type="AlphaFoldDB" id="A0A833XSG9"/>
<dbReference type="EMBL" id="LIHL02000005">
    <property type="protein sequence ID" value="KAF5470909.1"/>
    <property type="molecule type" value="Genomic_DNA"/>
</dbReference>
<dbReference type="GO" id="GO:0016020">
    <property type="term" value="C:membrane"/>
    <property type="evidence" value="ECO:0007669"/>
    <property type="project" value="UniProtKB-SubCell"/>
</dbReference>
<evidence type="ECO:0000256" key="4">
    <source>
        <dbReference type="ARBA" id="ARBA00023136"/>
    </source>
</evidence>
<evidence type="ECO:0000259" key="6">
    <source>
        <dbReference type="Pfam" id="PF03168"/>
    </source>
</evidence>
<accession>A0A833XSG9</accession>
<dbReference type="GO" id="GO:0098542">
    <property type="term" value="P:defense response to other organism"/>
    <property type="evidence" value="ECO:0007669"/>
    <property type="project" value="InterPro"/>
</dbReference>
<dbReference type="InterPro" id="IPR004864">
    <property type="entry name" value="LEA_2"/>
</dbReference>
<keyword evidence="3 5" id="KW-1133">Transmembrane helix</keyword>
<feature type="transmembrane region" description="Helical" evidence="5">
    <location>
        <begin position="94"/>
        <end position="116"/>
    </location>
</feature>
<feature type="non-terminal residue" evidence="7">
    <location>
        <position position="1"/>
    </location>
</feature>
<reference evidence="7" key="2">
    <citation type="submission" date="2020-03" db="EMBL/GenBank/DDBJ databases">
        <title>Walnut 2.0.</title>
        <authorList>
            <person name="Marrano A."/>
            <person name="Britton M."/>
            <person name="Zimin A.V."/>
            <person name="Zaini P.A."/>
            <person name="Workman R."/>
            <person name="Puiu D."/>
            <person name="Bianco L."/>
            <person name="Allen B.J."/>
            <person name="Troggio M."/>
            <person name="Leslie C.A."/>
            <person name="Timp W."/>
            <person name="Dendekar A."/>
            <person name="Salzberg S.L."/>
            <person name="Neale D.B."/>
        </authorList>
    </citation>
    <scope>NUCLEOTIDE SEQUENCE</scope>
    <source>
        <tissue evidence="7">Leaves</tissue>
    </source>
</reference>
<dbReference type="Pfam" id="PF03168">
    <property type="entry name" value="LEA_2"/>
    <property type="match status" value="1"/>
</dbReference>